<sequence>HSNTPSPQSEATNTTSSLLQVLAYELTPTNFSRLSKWVDKHKKKLKLLAEQLGPFVDRALPKALYPYSNMHARMNAMEAFGLRAGSNYNKFDHAVRASADPVPIPHIEESKENKDPFLELFGFVFSDKDKMHMEAKLEHDDLRGRLDGGF</sequence>
<proteinExistence type="predicted"/>
<reference evidence="1 2" key="1">
    <citation type="submission" date="2020-09" db="EMBL/GenBank/DDBJ databases">
        <title>De no assembly of potato wild relative species, Solanum commersonii.</title>
        <authorList>
            <person name="Cho K."/>
        </authorList>
    </citation>
    <scope>NUCLEOTIDE SEQUENCE [LARGE SCALE GENOMIC DNA]</scope>
    <source>
        <strain evidence="1">LZ3.2</strain>
        <tissue evidence="1">Leaf</tissue>
    </source>
</reference>
<protein>
    <submittedName>
        <fullName evidence="1">Uncharacterized protein</fullName>
    </submittedName>
</protein>
<dbReference type="EMBL" id="JACXVP010000005">
    <property type="protein sequence ID" value="KAG5605588.1"/>
    <property type="molecule type" value="Genomic_DNA"/>
</dbReference>
<keyword evidence="2" id="KW-1185">Reference proteome</keyword>
<dbReference type="Proteomes" id="UP000824120">
    <property type="component" value="Chromosome 5"/>
</dbReference>
<evidence type="ECO:0000313" key="1">
    <source>
        <dbReference type="EMBL" id="KAG5605588.1"/>
    </source>
</evidence>
<evidence type="ECO:0000313" key="2">
    <source>
        <dbReference type="Proteomes" id="UP000824120"/>
    </source>
</evidence>
<feature type="non-terminal residue" evidence="1">
    <location>
        <position position="150"/>
    </location>
</feature>
<dbReference type="AlphaFoldDB" id="A0A9J5Z2E7"/>
<accession>A0A9J5Z2E7</accession>
<gene>
    <name evidence="1" type="ORF">H5410_027080</name>
</gene>
<organism evidence="1 2">
    <name type="scientific">Solanum commersonii</name>
    <name type="common">Commerson's wild potato</name>
    <name type="synonym">Commerson's nightshade</name>
    <dbReference type="NCBI Taxonomy" id="4109"/>
    <lineage>
        <taxon>Eukaryota</taxon>
        <taxon>Viridiplantae</taxon>
        <taxon>Streptophyta</taxon>
        <taxon>Embryophyta</taxon>
        <taxon>Tracheophyta</taxon>
        <taxon>Spermatophyta</taxon>
        <taxon>Magnoliopsida</taxon>
        <taxon>eudicotyledons</taxon>
        <taxon>Gunneridae</taxon>
        <taxon>Pentapetalae</taxon>
        <taxon>asterids</taxon>
        <taxon>lamiids</taxon>
        <taxon>Solanales</taxon>
        <taxon>Solanaceae</taxon>
        <taxon>Solanoideae</taxon>
        <taxon>Solaneae</taxon>
        <taxon>Solanum</taxon>
    </lineage>
</organism>
<comment type="caution">
    <text evidence="1">The sequence shown here is derived from an EMBL/GenBank/DDBJ whole genome shotgun (WGS) entry which is preliminary data.</text>
</comment>
<feature type="non-terminal residue" evidence="1">
    <location>
        <position position="1"/>
    </location>
</feature>
<name>A0A9J5Z2E7_SOLCO</name>